<keyword evidence="2" id="KW-0472">Membrane</keyword>
<comment type="caution">
    <text evidence="4">The sequence shown here is derived from an EMBL/GenBank/DDBJ whole genome shotgun (WGS) entry which is preliminary data.</text>
</comment>
<sequence>MNNKSGEKSEKKRKFVESAQDQDEEEMKKNTQSALSAIYHDEDDEDQVDMTKFETRSKYHYLKVGVFIFLGIAVIATVFLGIYTFRGNSFFRGASADKKATDIEIIGPKSVASGDEVSFDIVVHNRDTVAISKGQLEMRYPTGFRLARTSPQGTNAEQTIWQVPDIQAGAAYKVTIAGQILGEVHTAKDFRATFHYQPSNFSSTFEVTQTHTVNIDSSIIEAEVKIPQQAIPEQELPLEIKIKNTSDKPIDQIKVEIKYPAEFTFVSSKPDSETKNDTWILKNVAAKEDTALAVKGKLKAKASDELTFTTTLSIQNPEGNFTIQQEKENKIKVINPKVDVSFKVNGTSDDSAFSLGDDIAFELSYSNTSDVTLHNAVLEMTIADDFEAYDLKSLDFKEGKTPQIDNNIIRWTNEQIKNFTEIKPGDKSTIKWTIPTAKEASVFPDPPTEIAVQNKMSFRFELEGTDIKKEGLPDVSDTITTRLKSATKLTAFARYYDDNRTKVGAGPLPPEANQETSFRVYWQFENTYNDLKDLTVTTKLPDDVTWDEKFKAQQGNLTYSIENRTVTWYFDKVKAYAGADESFQAYFDVTIHPTQDDMGKVMIINNETQLAATDAFAQTKLSNTAALLTSDIQTDPIGKGEGAVVAETSADPSGGAKNSNSNSNTNSSNKNINK</sequence>
<reference evidence="4 5" key="1">
    <citation type="journal article" date="2016" name="Nat. Commun.">
        <title>Thousands of microbial genomes shed light on interconnected biogeochemical processes in an aquifer system.</title>
        <authorList>
            <person name="Anantharaman K."/>
            <person name="Brown C.T."/>
            <person name="Hug L.A."/>
            <person name="Sharon I."/>
            <person name="Castelle C.J."/>
            <person name="Probst A.J."/>
            <person name="Thomas B.C."/>
            <person name="Singh A."/>
            <person name="Wilkins M.J."/>
            <person name="Karaoz U."/>
            <person name="Brodie E.L."/>
            <person name="Williams K.H."/>
            <person name="Hubbard S.S."/>
            <person name="Banfield J.F."/>
        </authorList>
    </citation>
    <scope>NUCLEOTIDE SEQUENCE [LARGE SCALE GENOMIC DNA]</scope>
</reference>
<keyword evidence="2" id="KW-0812">Transmembrane</keyword>
<evidence type="ECO:0000256" key="1">
    <source>
        <dbReference type="SAM" id="MobiDB-lite"/>
    </source>
</evidence>
<name>A0A1G2B5V4_9BACT</name>
<evidence type="ECO:0000256" key="2">
    <source>
        <dbReference type="SAM" id="Phobius"/>
    </source>
</evidence>
<accession>A0A1G2B5V4</accession>
<dbReference type="Proteomes" id="UP000176952">
    <property type="component" value="Unassembled WGS sequence"/>
</dbReference>
<feature type="domain" description="DUF11" evidence="3">
    <location>
        <begin position="109"/>
        <end position="193"/>
    </location>
</feature>
<keyword evidence="2" id="KW-1133">Transmembrane helix</keyword>
<feature type="compositionally biased region" description="Basic and acidic residues" evidence="1">
    <location>
        <begin position="1"/>
        <end position="10"/>
    </location>
</feature>
<feature type="transmembrane region" description="Helical" evidence="2">
    <location>
        <begin position="61"/>
        <end position="85"/>
    </location>
</feature>
<dbReference type="PANTHER" id="PTHR34819:SF5">
    <property type="entry name" value="CONSERVED REPEAT DOMAIN PROTEIN"/>
    <property type="match status" value="1"/>
</dbReference>
<proteinExistence type="predicted"/>
<dbReference type="AlphaFoldDB" id="A0A1G2B5V4"/>
<feature type="compositionally biased region" description="Low complexity" evidence="1">
    <location>
        <begin position="657"/>
        <end position="674"/>
    </location>
</feature>
<organism evidence="4 5">
    <name type="scientific">Candidatus Kerfeldbacteria bacterium RIFCSPHIGHO2_12_FULL_48_17</name>
    <dbReference type="NCBI Taxonomy" id="1798542"/>
    <lineage>
        <taxon>Bacteria</taxon>
        <taxon>Candidatus Kerfeldiibacteriota</taxon>
    </lineage>
</organism>
<feature type="region of interest" description="Disordered" evidence="1">
    <location>
        <begin position="1"/>
        <end position="34"/>
    </location>
</feature>
<protein>
    <recommendedName>
        <fullName evidence="3">DUF11 domain-containing protein</fullName>
    </recommendedName>
</protein>
<dbReference type="EMBL" id="MHKD01000013">
    <property type="protein sequence ID" value="OGY84551.1"/>
    <property type="molecule type" value="Genomic_DNA"/>
</dbReference>
<evidence type="ECO:0000313" key="5">
    <source>
        <dbReference type="Proteomes" id="UP000176952"/>
    </source>
</evidence>
<gene>
    <name evidence="4" type="ORF">A3F54_05595</name>
</gene>
<evidence type="ECO:0000313" key="4">
    <source>
        <dbReference type="EMBL" id="OGY84551.1"/>
    </source>
</evidence>
<dbReference type="PANTHER" id="PTHR34819">
    <property type="entry name" value="LARGE CYSTEINE-RICH PERIPLASMIC PROTEIN OMCB"/>
    <property type="match status" value="1"/>
</dbReference>
<dbReference type="STRING" id="1798542.A3F54_05595"/>
<evidence type="ECO:0000259" key="3">
    <source>
        <dbReference type="Pfam" id="PF01345"/>
    </source>
</evidence>
<dbReference type="Pfam" id="PF01345">
    <property type="entry name" value="DUF11"/>
    <property type="match status" value="1"/>
</dbReference>
<dbReference type="InterPro" id="IPR001434">
    <property type="entry name" value="OmcB-like_DUF11"/>
</dbReference>
<dbReference type="InterPro" id="IPR051172">
    <property type="entry name" value="Chlamydia_OmcB"/>
</dbReference>
<feature type="region of interest" description="Disordered" evidence="1">
    <location>
        <begin position="636"/>
        <end position="674"/>
    </location>
</feature>